<sequence>MKVVTSQQMREIDRKAIVKNNLSGLALMENAGLRIFQSSYPFNKS</sequence>
<dbReference type="EMBL" id="BART01003359">
    <property type="protein sequence ID" value="GAG55709.1"/>
    <property type="molecule type" value="Genomic_DNA"/>
</dbReference>
<gene>
    <name evidence="2" type="ORF">S01H4_09350</name>
</gene>
<evidence type="ECO:0000259" key="1">
    <source>
        <dbReference type="PROSITE" id="PS51385"/>
    </source>
</evidence>
<dbReference type="InterPro" id="IPR004443">
    <property type="entry name" value="YjeF_N_dom"/>
</dbReference>
<feature type="domain" description="YjeF N-terminal" evidence="1">
    <location>
        <begin position="9"/>
        <end position="45"/>
    </location>
</feature>
<protein>
    <recommendedName>
        <fullName evidence="1">YjeF N-terminal domain-containing protein</fullName>
    </recommendedName>
</protein>
<dbReference type="PROSITE" id="PS51385">
    <property type="entry name" value="YJEF_N"/>
    <property type="match status" value="1"/>
</dbReference>
<accession>X0YI31</accession>
<proteinExistence type="predicted"/>
<evidence type="ECO:0000313" key="2">
    <source>
        <dbReference type="EMBL" id="GAG55709.1"/>
    </source>
</evidence>
<organism evidence="2">
    <name type="scientific">marine sediment metagenome</name>
    <dbReference type="NCBI Taxonomy" id="412755"/>
    <lineage>
        <taxon>unclassified sequences</taxon>
        <taxon>metagenomes</taxon>
        <taxon>ecological metagenomes</taxon>
    </lineage>
</organism>
<dbReference type="AlphaFoldDB" id="X0YI31"/>
<reference evidence="2" key="1">
    <citation type="journal article" date="2014" name="Front. Microbiol.">
        <title>High frequency of phylogenetically diverse reductive dehalogenase-homologous genes in deep subseafloor sedimentary metagenomes.</title>
        <authorList>
            <person name="Kawai M."/>
            <person name="Futagami T."/>
            <person name="Toyoda A."/>
            <person name="Takaki Y."/>
            <person name="Nishi S."/>
            <person name="Hori S."/>
            <person name="Arai W."/>
            <person name="Tsubouchi T."/>
            <person name="Morono Y."/>
            <person name="Uchiyama I."/>
            <person name="Ito T."/>
            <person name="Fujiyama A."/>
            <person name="Inagaki F."/>
            <person name="Takami H."/>
        </authorList>
    </citation>
    <scope>NUCLEOTIDE SEQUENCE</scope>
    <source>
        <strain evidence="2">Expedition CK06-06</strain>
    </source>
</reference>
<dbReference type="InterPro" id="IPR036652">
    <property type="entry name" value="YjeF_N_dom_sf"/>
</dbReference>
<dbReference type="SUPFAM" id="SSF64153">
    <property type="entry name" value="YjeF N-terminal domain-like"/>
    <property type="match status" value="1"/>
</dbReference>
<comment type="caution">
    <text evidence="2">The sequence shown here is derived from an EMBL/GenBank/DDBJ whole genome shotgun (WGS) entry which is preliminary data.</text>
</comment>
<name>X0YI31_9ZZZZ</name>
<dbReference type="Gene3D" id="3.40.50.10260">
    <property type="entry name" value="YjeF N-terminal domain"/>
    <property type="match status" value="1"/>
</dbReference>